<organism evidence="2 3">
    <name type="scientific">Hymenobacter cyanobacteriorum</name>
    <dbReference type="NCBI Taxonomy" id="2926463"/>
    <lineage>
        <taxon>Bacteria</taxon>
        <taxon>Pseudomonadati</taxon>
        <taxon>Bacteroidota</taxon>
        <taxon>Cytophagia</taxon>
        <taxon>Cytophagales</taxon>
        <taxon>Hymenobacteraceae</taxon>
        <taxon>Hymenobacter</taxon>
    </lineage>
</organism>
<comment type="caution">
    <text evidence="2">The sequence shown here is derived from an EMBL/GenBank/DDBJ whole genome shotgun (WGS) entry which is preliminary data.</text>
</comment>
<dbReference type="InterPro" id="IPR025983">
    <property type="entry name" value="Cys_rich_CPCC"/>
</dbReference>
<feature type="domain" description="Cysteine-rich CPCC" evidence="1">
    <location>
        <begin position="7"/>
        <end position="66"/>
    </location>
</feature>
<dbReference type="AlphaFoldDB" id="A0A9X1VIC6"/>
<evidence type="ECO:0000313" key="2">
    <source>
        <dbReference type="EMBL" id="MCI1189376.1"/>
    </source>
</evidence>
<keyword evidence="3" id="KW-1185">Reference proteome</keyword>
<protein>
    <submittedName>
        <fullName evidence="2">Hydrolase</fullName>
    </submittedName>
</protein>
<gene>
    <name evidence="2" type="ORF">MON38_18280</name>
</gene>
<dbReference type="GO" id="GO:0016787">
    <property type="term" value="F:hydrolase activity"/>
    <property type="evidence" value="ECO:0007669"/>
    <property type="project" value="UniProtKB-KW"/>
</dbReference>
<reference evidence="2" key="1">
    <citation type="submission" date="2022-03" db="EMBL/GenBank/DDBJ databases">
        <title>Bacterial whole genome sequence for Hymenobacter sp. DH14.</title>
        <authorList>
            <person name="Le V."/>
        </authorList>
    </citation>
    <scope>NUCLEOTIDE SEQUENCE</scope>
    <source>
        <strain evidence="2">DH14</strain>
    </source>
</reference>
<evidence type="ECO:0000259" key="1">
    <source>
        <dbReference type="Pfam" id="PF14206"/>
    </source>
</evidence>
<dbReference type="Pfam" id="PF14206">
    <property type="entry name" value="Cys_rich_CPCC"/>
    <property type="match status" value="1"/>
</dbReference>
<proteinExistence type="predicted"/>
<dbReference type="Proteomes" id="UP001139193">
    <property type="component" value="Unassembled WGS sequence"/>
</dbReference>
<accession>A0A9X1VIC6</accession>
<sequence length="69" mass="7696">MSEGFSNTYEICSVCFWEDDGIQANNPDYEGGANGPSLQQARLTYNEMGAMEKGFIKHVRPPLPEELPD</sequence>
<evidence type="ECO:0000313" key="3">
    <source>
        <dbReference type="Proteomes" id="UP001139193"/>
    </source>
</evidence>
<name>A0A9X1VIC6_9BACT</name>
<dbReference type="EMBL" id="JALBGC010000005">
    <property type="protein sequence ID" value="MCI1189376.1"/>
    <property type="molecule type" value="Genomic_DNA"/>
</dbReference>
<keyword evidence="2" id="KW-0378">Hydrolase</keyword>